<dbReference type="PANTHER" id="PTHR46825">
    <property type="entry name" value="D-ALANYL-D-ALANINE-CARBOXYPEPTIDASE/ENDOPEPTIDASE AMPH"/>
    <property type="match status" value="1"/>
</dbReference>
<dbReference type="InterPro" id="IPR050491">
    <property type="entry name" value="AmpC-like"/>
</dbReference>
<gene>
    <name evidence="2" type="ORF">MNBD_ALPHA05-1938</name>
</gene>
<reference evidence="2" key="1">
    <citation type="submission" date="2018-06" db="EMBL/GenBank/DDBJ databases">
        <authorList>
            <person name="Zhirakovskaya E."/>
        </authorList>
    </citation>
    <scope>NUCLEOTIDE SEQUENCE</scope>
</reference>
<evidence type="ECO:0000259" key="1">
    <source>
        <dbReference type="Pfam" id="PF00144"/>
    </source>
</evidence>
<dbReference type="PANTHER" id="PTHR46825:SF7">
    <property type="entry name" value="D-ALANYL-D-ALANINE CARBOXYPEPTIDASE"/>
    <property type="match status" value="1"/>
</dbReference>
<organism evidence="2">
    <name type="scientific">hydrothermal vent metagenome</name>
    <dbReference type="NCBI Taxonomy" id="652676"/>
    <lineage>
        <taxon>unclassified sequences</taxon>
        <taxon>metagenomes</taxon>
        <taxon>ecological metagenomes</taxon>
    </lineage>
</organism>
<proteinExistence type="predicted"/>
<accession>A0A3B0S4L7</accession>
<dbReference type="Pfam" id="PF00144">
    <property type="entry name" value="Beta-lactamase"/>
    <property type="match status" value="1"/>
</dbReference>
<evidence type="ECO:0000313" key="2">
    <source>
        <dbReference type="EMBL" id="VAW01295.1"/>
    </source>
</evidence>
<sequence length="380" mass="41760">MAGRCFLVCVVLFLFTGNGSAQQLNSTTIHEIIAQQLSAHSDTSPGSAAAVRVSVDESIVAAYGVADKKTQTPVSDSTRFFSGSTGKTMTAVVVTTLIADGVIALDDPISKYLSHKEWFAELNNHNDITIRMLLNHSAGIPSYLDDKAFFLSQRGRRLKGYTPDELVTYVATEAPSGIPGQHFSYSDTHYIILGMIIEKVTGKQFYDLVQEIILDPLQLVNTTPLVGREHERLANAYRKGGLLRRSLKIAGPTLKNERLKFIPDYEWTGGGFVTTPEDLATFYYTLFTDDRFARQRALMISPENLNPVSEKVSYGLGVYVVMRNTAGPVYSHGGDFMGYRSAVFYDAASNVAVAVQANAKIYEPIDVGYAILKALKESRP</sequence>
<dbReference type="AlphaFoldDB" id="A0A3B0S4L7"/>
<feature type="domain" description="Beta-lactamase-related" evidence="1">
    <location>
        <begin position="45"/>
        <end position="361"/>
    </location>
</feature>
<dbReference type="EMBL" id="UOEH01000334">
    <property type="protein sequence ID" value="VAW01295.1"/>
    <property type="molecule type" value="Genomic_DNA"/>
</dbReference>
<protein>
    <submittedName>
        <fullName evidence="2">Beta-lactamase class C-like and penicillin binding proteins (PBPs) superfamily</fullName>
    </submittedName>
</protein>
<name>A0A3B0S4L7_9ZZZZ</name>
<dbReference type="SUPFAM" id="SSF56601">
    <property type="entry name" value="beta-lactamase/transpeptidase-like"/>
    <property type="match status" value="1"/>
</dbReference>
<dbReference type="InterPro" id="IPR012338">
    <property type="entry name" value="Beta-lactam/transpept-like"/>
</dbReference>
<dbReference type="InterPro" id="IPR001466">
    <property type="entry name" value="Beta-lactam-related"/>
</dbReference>
<dbReference type="Gene3D" id="3.40.710.10">
    <property type="entry name" value="DD-peptidase/beta-lactamase superfamily"/>
    <property type="match status" value="1"/>
</dbReference>